<reference evidence="2 3" key="1">
    <citation type="submission" date="2019-05" db="EMBL/GenBank/DDBJ databases">
        <title>Colwellia ponticola sp. nov., isolated from seawater.</title>
        <authorList>
            <person name="Yoon J.-H."/>
        </authorList>
    </citation>
    <scope>NUCLEOTIDE SEQUENCE [LARGE SCALE GENOMIC DNA]</scope>
    <source>
        <strain evidence="2 3">OISW-25</strain>
    </source>
</reference>
<keyword evidence="3" id="KW-1185">Reference proteome</keyword>
<dbReference type="AlphaFoldDB" id="A0A8H2JPQ0"/>
<gene>
    <name evidence="2" type="ORF">FCS21_02205</name>
</gene>
<dbReference type="InterPro" id="IPR036513">
    <property type="entry name" value="STAS_dom_sf"/>
</dbReference>
<feature type="domain" description="STAS" evidence="1">
    <location>
        <begin position="12"/>
        <end position="100"/>
    </location>
</feature>
<sequence length="100" mass="11101">MSKANITLNHGILSISGELSRHSIVEIQNDDYMSWFDHSAVKVDLKLVNKIDTAGLAWLFYLLEQAEQHTCQLSFSNIPDKLSKLITLSGVDGLLPLACD</sequence>
<comment type="caution">
    <text evidence="2">The sequence shown here is derived from an EMBL/GenBank/DDBJ whole genome shotgun (WGS) entry which is preliminary data.</text>
</comment>
<proteinExistence type="predicted"/>
<dbReference type="RefSeq" id="WP_138620331.1">
    <property type="nucleotide sequence ID" value="NZ_SZVP01000001.1"/>
</dbReference>
<dbReference type="Gene3D" id="3.30.750.24">
    <property type="entry name" value="STAS domain"/>
    <property type="match status" value="1"/>
</dbReference>
<evidence type="ECO:0000259" key="1">
    <source>
        <dbReference type="PROSITE" id="PS50801"/>
    </source>
</evidence>
<dbReference type="Proteomes" id="UP000307702">
    <property type="component" value="Unassembled WGS sequence"/>
</dbReference>
<organism evidence="2 3">
    <name type="scientific">Colwellia ponticola</name>
    <dbReference type="NCBI Taxonomy" id="2304625"/>
    <lineage>
        <taxon>Bacteria</taxon>
        <taxon>Pseudomonadati</taxon>
        <taxon>Pseudomonadota</taxon>
        <taxon>Gammaproteobacteria</taxon>
        <taxon>Alteromonadales</taxon>
        <taxon>Colwelliaceae</taxon>
        <taxon>Colwellia</taxon>
    </lineage>
</organism>
<dbReference type="PANTHER" id="PTHR35849:SF1">
    <property type="entry name" value="INTERMEMBRANE PHOSPHOLIPID TRANSPORT SYSTEM BINDING PROTEIN MLAB"/>
    <property type="match status" value="1"/>
</dbReference>
<dbReference type="PANTHER" id="PTHR35849">
    <property type="entry name" value="BLR2341 PROTEIN"/>
    <property type="match status" value="1"/>
</dbReference>
<evidence type="ECO:0000313" key="3">
    <source>
        <dbReference type="Proteomes" id="UP000307702"/>
    </source>
</evidence>
<dbReference type="OrthoDB" id="6227472at2"/>
<dbReference type="CDD" id="cd07043">
    <property type="entry name" value="STAS_anti-anti-sigma_factors"/>
    <property type="match status" value="1"/>
</dbReference>
<dbReference type="SUPFAM" id="SSF52091">
    <property type="entry name" value="SpoIIaa-like"/>
    <property type="match status" value="1"/>
</dbReference>
<dbReference type="EMBL" id="SZVP01000001">
    <property type="protein sequence ID" value="TMM47801.1"/>
    <property type="molecule type" value="Genomic_DNA"/>
</dbReference>
<dbReference type="InterPro" id="IPR052746">
    <property type="entry name" value="MlaB_ABC_Transporter"/>
</dbReference>
<name>A0A8H2JPQ0_9GAMM</name>
<protein>
    <submittedName>
        <fullName evidence="2">STAS domain-containing protein</fullName>
    </submittedName>
</protein>
<accession>A0A8H2JPQ0</accession>
<dbReference type="InterPro" id="IPR002645">
    <property type="entry name" value="STAS_dom"/>
</dbReference>
<dbReference type="PROSITE" id="PS50801">
    <property type="entry name" value="STAS"/>
    <property type="match status" value="1"/>
</dbReference>
<dbReference type="Pfam" id="PF13466">
    <property type="entry name" value="STAS_2"/>
    <property type="match status" value="1"/>
</dbReference>
<dbReference type="InterPro" id="IPR058548">
    <property type="entry name" value="MlaB-like_STAS"/>
</dbReference>
<evidence type="ECO:0000313" key="2">
    <source>
        <dbReference type="EMBL" id="TMM47801.1"/>
    </source>
</evidence>